<dbReference type="InterPro" id="IPR036390">
    <property type="entry name" value="WH_DNA-bd_sf"/>
</dbReference>
<name>A0ABT0LEV7_9GAMM</name>
<reference evidence="6 7" key="1">
    <citation type="submission" date="2022-01" db="EMBL/GenBank/DDBJ databases">
        <title>Whole genome-based taxonomy of the Shewanellaceae.</title>
        <authorList>
            <person name="Martin-Rodriguez A.J."/>
        </authorList>
    </citation>
    <scope>NUCLEOTIDE SEQUENCE [LARGE SCALE GENOMIC DNA]</scope>
    <source>
        <strain evidence="6 7">DSM 17177</strain>
    </source>
</reference>
<dbReference type="Proteomes" id="UP001203423">
    <property type="component" value="Unassembled WGS sequence"/>
</dbReference>
<evidence type="ECO:0000313" key="6">
    <source>
        <dbReference type="EMBL" id="MCL1125862.1"/>
    </source>
</evidence>
<evidence type="ECO:0000256" key="3">
    <source>
        <dbReference type="ARBA" id="ARBA00023125"/>
    </source>
</evidence>
<evidence type="ECO:0000256" key="2">
    <source>
        <dbReference type="ARBA" id="ARBA00023015"/>
    </source>
</evidence>
<evidence type="ECO:0000256" key="4">
    <source>
        <dbReference type="ARBA" id="ARBA00023163"/>
    </source>
</evidence>
<dbReference type="InterPro" id="IPR005119">
    <property type="entry name" value="LysR_subst-bd"/>
</dbReference>
<dbReference type="SUPFAM" id="SSF53850">
    <property type="entry name" value="Periplasmic binding protein-like II"/>
    <property type="match status" value="1"/>
</dbReference>
<keyword evidence="3" id="KW-0238">DNA-binding</keyword>
<dbReference type="Gene3D" id="3.40.190.290">
    <property type="match status" value="1"/>
</dbReference>
<dbReference type="InterPro" id="IPR036388">
    <property type="entry name" value="WH-like_DNA-bd_sf"/>
</dbReference>
<dbReference type="PANTHER" id="PTHR30537:SF5">
    <property type="entry name" value="HTH-TYPE TRANSCRIPTIONAL ACTIVATOR TTDR-RELATED"/>
    <property type="match status" value="1"/>
</dbReference>
<evidence type="ECO:0000313" key="7">
    <source>
        <dbReference type="Proteomes" id="UP001203423"/>
    </source>
</evidence>
<dbReference type="InterPro" id="IPR058163">
    <property type="entry name" value="LysR-type_TF_proteobact-type"/>
</dbReference>
<dbReference type="PANTHER" id="PTHR30537">
    <property type="entry name" value="HTH-TYPE TRANSCRIPTIONAL REGULATOR"/>
    <property type="match status" value="1"/>
</dbReference>
<dbReference type="PROSITE" id="PS50931">
    <property type="entry name" value="HTH_LYSR"/>
    <property type="match status" value="1"/>
</dbReference>
<organism evidence="6 7">
    <name type="scientific">Shewanella surugensis</name>
    <dbReference type="NCBI Taxonomy" id="212020"/>
    <lineage>
        <taxon>Bacteria</taxon>
        <taxon>Pseudomonadati</taxon>
        <taxon>Pseudomonadota</taxon>
        <taxon>Gammaproteobacteria</taxon>
        <taxon>Alteromonadales</taxon>
        <taxon>Shewanellaceae</taxon>
        <taxon>Shewanella</taxon>
    </lineage>
</organism>
<dbReference type="Pfam" id="PF00126">
    <property type="entry name" value="HTH_1"/>
    <property type="match status" value="1"/>
</dbReference>
<dbReference type="SUPFAM" id="SSF46785">
    <property type="entry name" value="Winged helix' DNA-binding domain"/>
    <property type="match status" value="1"/>
</dbReference>
<comment type="similarity">
    <text evidence="1">Belongs to the LysR transcriptional regulatory family.</text>
</comment>
<keyword evidence="7" id="KW-1185">Reference proteome</keyword>
<feature type="domain" description="HTH lysR-type" evidence="5">
    <location>
        <begin position="1"/>
        <end position="59"/>
    </location>
</feature>
<dbReference type="EMBL" id="JAKIKS010000064">
    <property type="protein sequence ID" value="MCL1125862.1"/>
    <property type="molecule type" value="Genomic_DNA"/>
</dbReference>
<dbReference type="Gene3D" id="1.10.10.10">
    <property type="entry name" value="Winged helix-like DNA-binding domain superfamily/Winged helix DNA-binding domain"/>
    <property type="match status" value="1"/>
</dbReference>
<dbReference type="Pfam" id="PF03466">
    <property type="entry name" value="LysR_substrate"/>
    <property type="match status" value="1"/>
</dbReference>
<keyword evidence="2" id="KW-0805">Transcription regulation</keyword>
<gene>
    <name evidence="6" type="ORF">L2764_15630</name>
</gene>
<comment type="caution">
    <text evidence="6">The sequence shown here is derived from an EMBL/GenBank/DDBJ whole genome shotgun (WGS) entry which is preliminary data.</text>
</comment>
<sequence length="291" mass="31834">MDKLKSMQALVKVVEQGSFAKAAARLSITSTMVGKHVKALELGLGVKLLNRTTRKQSLTEAGERYYFECRRLLAEIAETENSLQQFNNEPKGIIRINSPVTFGHKVLTPIVAAFLQAYPNINIELILDNGFIDPLHDPFDLIIRIGDLVDSSLIGRTLGDYEMIFCASPSYLSQAGSPDSLNALLSHACLGFHYGDVKVDQALRHETLAFDPSHTRLTSNSGEALKVAALAGAGIILQPRLLLSECIEKGVLIEVLPHSAPKPLAINLLYKSPTQPLKTRTFITFIVDALS</sequence>
<dbReference type="InterPro" id="IPR000847">
    <property type="entry name" value="LysR_HTH_N"/>
</dbReference>
<accession>A0ABT0LEV7</accession>
<dbReference type="RefSeq" id="WP_248941195.1">
    <property type="nucleotide sequence ID" value="NZ_JAKIKS010000064.1"/>
</dbReference>
<evidence type="ECO:0000256" key="1">
    <source>
        <dbReference type="ARBA" id="ARBA00009437"/>
    </source>
</evidence>
<keyword evidence="4" id="KW-0804">Transcription</keyword>
<proteinExistence type="inferred from homology"/>
<evidence type="ECO:0000259" key="5">
    <source>
        <dbReference type="PROSITE" id="PS50931"/>
    </source>
</evidence>
<protein>
    <submittedName>
        <fullName evidence="6">LysR family transcriptional regulator</fullName>
    </submittedName>
</protein>